<feature type="compositionally biased region" description="Basic and acidic residues" evidence="1">
    <location>
        <begin position="29"/>
        <end position="39"/>
    </location>
</feature>
<protein>
    <submittedName>
        <fullName evidence="2">Uncharacterized protein</fullName>
    </submittedName>
</protein>
<sequence length="279" mass="30770">MSAIQMDPMRGYESQNTSDMDSDGGVSIDSKDAWEEGRKSVRSVQPPAPQQDLEMVPYGEKEEGKLYPPLAPITTTVIQYGTNNPPGTWYETKLFGLEQVRAMGKNLGALNKESALDWLTKISSMPALSKEDIVSLIRECINGDDFEALPGDMQMANARVIGETNTAATLKPKINGIAVSDTPKFKVALVQGLSPSIRISMCPMNVKNVSLKELERLMREAFELQKEAYPSHWGKKKIATVKESICEIKENRDSPYPKRNQAAAANSQNTKKKPSSSSK</sequence>
<dbReference type="Proteomes" id="UP000031443">
    <property type="component" value="Unassembled WGS sequence"/>
</dbReference>
<feature type="compositionally biased region" description="Basic residues" evidence="1">
    <location>
        <begin position="270"/>
        <end position="279"/>
    </location>
</feature>
<feature type="region of interest" description="Disordered" evidence="1">
    <location>
        <begin position="250"/>
        <end position="279"/>
    </location>
</feature>
<dbReference type="EMBL" id="KB476411">
    <property type="protein sequence ID" value="EMP42322.1"/>
    <property type="molecule type" value="Genomic_DNA"/>
</dbReference>
<organism evidence="2 3">
    <name type="scientific">Chelonia mydas</name>
    <name type="common">Green sea-turtle</name>
    <name type="synonym">Chelonia agassizi</name>
    <dbReference type="NCBI Taxonomy" id="8469"/>
    <lineage>
        <taxon>Eukaryota</taxon>
        <taxon>Metazoa</taxon>
        <taxon>Chordata</taxon>
        <taxon>Craniata</taxon>
        <taxon>Vertebrata</taxon>
        <taxon>Euteleostomi</taxon>
        <taxon>Archelosauria</taxon>
        <taxon>Testudinata</taxon>
        <taxon>Testudines</taxon>
        <taxon>Cryptodira</taxon>
        <taxon>Durocryptodira</taxon>
        <taxon>Americhelydia</taxon>
        <taxon>Chelonioidea</taxon>
        <taxon>Cheloniidae</taxon>
        <taxon>Chelonia</taxon>
    </lineage>
</organism>
<keyword evidence="3" id="KW-1185">Reference proteome</keyword>
<proteinExistence type="predicted"/>
<feature type="region of interest" description="Disordered" evidence="1">
    <location>
        <begin position="1"/>
        <end position="52"/>
    </location>
</feature>
<evidence type="ECO:0000313" key="3">
    <source>
        <dbReference type="Proteomes" id="UP000031443"/>
    </source>
</evidence>
<evidence type="ECO:0000313" key="2">
    <source>
        <dbReference type="EMBL" id="EMP42322.1"/>
    </source>
</evidence>
<gene>
    <name evidence="2" type="ORF">UY3_00484</name>
</gene>
<accession>M7CMB2</accession>
<reference evidence="3" key="1">
    <citation type="journal article" date="2013" name="Nat. Genet.">
        <title>The draft genomes of soft-shell turtle and green sea turtle yield insights into the development and evolution of the turtle-specific body plan.</title>
        <authorList>
            <person name="Wang Z."/>
            <person name="Pascual-Anaya J."/>
            <person name="Zadissa A."/>
            <person name="Li W."/>
            <person name="Niimura Y."/>
            <person name="Huang Z."/>
            <person name="Li C."/>
            <person name="White S."/>
            <person name="Xiong Z."/>
            <person name="Fang D."/>
            <person name="Wang B."/>
            <person name="Ming Y."/>
            <person name="Chen Y."/>
            <person name="Zheng Y."/>
            <person name="Kuraku S."/>
            <person name="Pignatelli M."/>
            <person name="Herrero J."/>
            <person name="Beal K."/>
            <person name="Nozawa M."/>
            <person name="Li Q."/>
            <person name="Wang J."/>
            <person name="Zhang H."/>
            <person name="Yu L."/>
            <person name="Shigenobu S."/>
            <person name="Wang J."/>
            <person name="Liu J."/>
            <person name="Flicek P."/>
            <person name="Searle S."/>
            <person name="Wang J."/>
            <person name="Kuratani S."/>
            <person name="Yin Y."/>
            <person name="Aken B."/>
            <person name="Zhang G."/>
            <person name="Irie N."/>
        </authorList>
    </citation>
    <scope>NUCLEOTIDE SEQUENCE [LARGE SCALE GENOMIC DNA]</scope>
</reference>
<evidence type="ECO:0000256" key="1">
    <source>
        <dbReference type="SAM" id="MobiDB-lite"/>
    </source>
</evidence>
<dbReference type="AlphaFoldDB" id="M7CMB2"/>
<name>M7CMB2_CHEMY</name>